<sequence length="79" mass="8594">MPEKRLGAVRQILRLFQYLNLVVAKGLCYSTSSALFGRTRSEAASCGGGEEISPLDPIEEEKLRNKSWLVAVGGKNPEG</sequence>
<gene>
    <name evidence="1" type="ORF">Fmac_008450</name>
</gene>
<evidence type="ECO:0000313" key="2">
    <source>
        <dbReference type="Proteomes" id="UP001603857"/>
    </source>
</evidence>
<dbReference type="EMBL" id="JBGMDY010000003">
    <property type="protein sequence ID" value="KAL2340510.1"/>
    <property type="molecule type" value="Genomic_DNA"/>
</dbReference>
<keyword evidence="2" id="KW-1185">Reference proteome</keyword>
<name>A0ABD1MXG2_9FABA</name>
<proteinExistence type="predicted"/>
<comment type="caution">
    <text evidence="1">The sequence shown here is derived from an EMBL/GenBank/DDBJ whole genome shotgun (WGS) entry which is preliminary data.</text>
</comment>
<organism evidence="1 2">
    <name type="scientific">Flemingia macrophylla</name>
    <dbReference type="NCBI Taxonomy" id="520843"/>
    <lineage>
        <taxon>Eukaryota</taxon>
        <taxon>Viridiplantae</taxon>
        <taxon>Streptophyta</taxon>
        <taxon>Embryophyta</taxon>
        <taxon>Tracheophyta</taxon>
        <taxon>Spermatophyta</taxon>
        <taxon>Magnoliopsida</taxon>
        <taxon>eudicotyledons</taxon>
        <taxon>Gunneridae</taxon>
        <taxon>Pentapetalae</taxon>
        <taxon>rosids</taxon>
        <taxon>fabids</taxon>
        <taxon>Fabales</taxon>
        <taxon>Fabaceae</taxon>
        <taxon>Papilionoideae</taxon>
        <taxon>50 kb inversion clade</taxon>
        <taxon>NPAAA clade</taxon>
        <taxon>indigoferoid/millettioid clade</taxon>
        <taxon>Phaseoleae</taxon>
        <taxon>Flemingia</taxon>
    </lineage>
</organism>
<reference evidence="1 2" key="1">
    <citation type="submission" date="2024-08" db="EMBL/GenBank/DDBJ databases">
        <title>Insights into the chromosomal genome structure of Flemingia macrophylla.</title>
        <authorList>
            <person name="Ding Y."/>
            <person name="Zhao Y."/>
            <person name="Bi W."/>
            <person name="Wu M."/>
            <person name="Zhao G."/>
            <person name="Gong Y."/>
            <person name="Li W."/>
            <person name="Zhang P."/>
        </authorList>
    </citation>
    <scope>NUCLEOTIDE SEQUENCE [LARGE SCALE GENOMIC DNA]</scope>
    <source>
        <strain evidence="1">DYQJB</strain>
        <tissue evidence="1">Leaf</tissue>
    </source>
</reference>
<dbReference type="Proteomes" id="UP001603857">
    <property type="component" value="Unassembled WGS sequence"/>
</dbReference>
<evidence type="ECO:0000313" key="1">
    <source>
        <dbReference type="EMBL" id="KAL2340510.1"/>
    </source>
</evidence>
<protein>
    <submittedName>
        <fullName evidence="1">Uncharacterized protein</fullName>
    </submittedName>
</protein>
<accession>A0ABD1MXG2</accession>
<dbReference type="AlphaFoldDB" id="A0ABD1MXG2"/>